<dbReference type="InterPro" id="IPR026765">
    <property type="entry name" value="Tmem163"/>
</dbReference>
<protein>
    <submittedName>
        <fullName evidence="13">Cation transporter</fullName>
    </submittedName>
</protein>
<evidence type="ECO:0000256" key="11">
    <source>
        <dbReference type="SAM" id="Phobius"/>
    </source>
</evidence>
<name>A0A3A1U1R0_9MICO</name>
<comment type="caution">
    <text evidence="13">The sequence shown here is derived from an EMBL/GenBank/DDBJ whole genome shotgun (WGS) entry which is preliminary data.</text>
</comment>
<dbReference type="OrthoDB" id="9805136at2"/>
<feature type="transmembrane region" description="Helical" evidence="11">
    <location>
        <begin position="48"/>
        <end position="66"/>
    </location>
</feature>
<keyword evidence="4 11" id="KW-0812">Transmembrane</keyword>
<accession>A0A3A1U1R0</accession>
<evidence type="ECO:0000256" key="3">
    <source>
        <dbReference type="ARBA" id="ARBA00008731"/>
    </source>
</evidence>
<dbReference type="GO" id="GO:0031410">
    <property type="term" value="C:cytoplasmic vesicle"/>
    <property type="evidence" value="ECO:0007669"/>
    <property type="project" value="UniProtKB-KW"/>
</dbReference>
<evidence type="ECO:0000256" key="9">
    <source>
        <dbReference type="ARBA" id="ARBA00023136"/>
    </source>
</evidence>
<feature type="transmembrane region" description="Helical" evidence="11">
    <location>
        <begin position="152"/>
        <end position="176"/>
    </location>
</feature>
<organism evidence="13 14">
    <name type="scientific">Amnibacterium setariae</name>
    <dbReference type="NCBI Taxonomy" id="2306585"/>
    <lineage>
        <taxon>Bacteria</taxon>
        <taxon>Bacillati</taxon>
        <taxon>Actinomycetota</taxon>
        <taxon>Actinomycetes</taxon>
        <taxon>Micrococcales</taxon>
        <taxon>Microbacteriaceae</taxon>
        <taxon>Amnibacterium</taxon>
    </lineage>
</organism>
<evidence type="ECO:0000256" key="7">
    <source>
        <dbReference type="ARBA" id="ARBA00022989"/>
    </source>
</evidence>
<dbReference type="PANTHER" id="PTHR31937">
    <property type="entry name" value="TRANSMEMBRANE PROTEIN 163"/>
    <property type="match status" value="1"/>
</dbReference>
<evidence type="ECO:0000256" key="8">
    <source>
        <dbReference type="ARBA" id="ARBA00023018"/>
    </source>
</evidence>
<proteinExistence type="inferred from homology"/>
<keyword evidence="9 11" id="KW-0472">Membrane</keyword>
<dbReference type="Proteomes" id="UP000265742">
    <property type="component" value="Unassembled WGS sequence"/>
</dbReference>
<feature type="transmembrane region" description="Helical" evidence="11">
    <location>
        <begin position="12"/>
        <end position="36"/>
    </location>
</feature>
<dbReference type="InterPro" id="IPR027469">
    <property type="entry name" value="Cation_efflux_TMD_sf"/>
</dbReference>
<dbReference type="EMBL" id="QXTG01000001">
    <property type="protein sequence ID" value="RIX30451.1"/>
    <property type="molecule type" value="Genomic_DNA"/>
</dbReference>
<comment type="subcellular location">
    <subcellularLocation>
        <location evidence="2">Cytoplasmic vesicle</location>
        <location evidence="2">Secretory vesicle</location>
        <location evidence="2">Synaptic vesicle membrane</location>
        <topology evidence="2">Multi-pass membrane protein</topology>
    </subcellularLocation>
    <subcellularLocation>
        <location evidence="1">Early endosome membrane</location>
    </subcellularLocation>
</comment>
<evidence type="ECO:0000256" key="6">
    <source>
        <dbReference type="ARBA" id="ARBA00022833"/>
    </source>
</evidence>
<feature type="transmembrane region" description="Helical" evidence="11">
    <location>
        <begin position="111"/>
        <end position="131"/>
    </location>
</feature>
<evidence type="ECO:0000256" key="10">
    <source>
        <dbReference type="ARBA" id="ARBA00023329"/>
    </source>
</evidence>
<keyword evidence="6" id="KW-0862">Zinc</keyword>
<feature type="transmembrane region" description="Helical" evidence="11">
    <location>
        <begin position="78"/>
        <end position="105"/>
    </location>
</feature>
<dbReference type="GO" id="GO:0016020">
    <property type="term" value="C:membrane"/>
    <property type="evidence" value="ECO:0007669"/>
    <property type="project" value="InterPro"/>
</dbReference>
<dbReference type="Pfam" id="PF01545">
    <property type="entry name" value="Cation_efflux"/>
    <property type="match status" value="1"/>
</dbReference>
<keyword evidence="7 11" id="KW-1133">Transmembrane helix</keyword>
<dbReference type="RefSeq" id="WP_119480812.1">
    <property type="nucleotide sequence ID" value="NZ_QXTG01000001.1"/>
</dbReference>
<feature type="domain" description="Cation efflux protein transmembrane" evidence="12">
    <location>
        <begin position="17"/>
        <end position="193"/>
    </location>
</feature>
<evidence type="ECO:0000256" key="2">
    <source>
        <dbReference type="ARBA" id="ARBA00004644"/>
    </source>
</evidence>
<keyword evidence="10" id="KW-0968">Cytoplasmic vesicle</keyword>
<keyword evidence="14" id="KW-1185">Reference proteome</keyword>
<evidence type="ECO:0000259" key="12">
    <source>
        <dbReference type="Pfam" id="PF01545"/>
    </source>
</evidence>
<comment type="similarity">
    <text evidence="3">Belongs to the TMEM163 family.</text>
</comment>
<evidence type="ECO:0000256" key="4">
    <source>
        <dbReference type="ARBA" id="ARBA00022692"/>
    </source>
</evidence>
<dbReference type="SUPFAM" id="SSF161111">
    <property type="entry name" value="Cation efflux protein transmembrane domain-like"/>
    <property type="match status" value="1"/>
</dbReference>
<gene>
    <name evidence="13" type="ORF">D1781_03205</name>
</gene>
<keyword evidence="8" id="KW-0770">Synapse</keyword>
<reference evidence="14" key="1">
    <citation type="submission" date="2018-09" db="EMBL/GenBank/DDBJ databases">
        <authorList>
            <person name="Kim I."/>
        </authorList>
    </citation>
    <scope>NUCLEOTIDE SEQUENCE [LARGE SCALE GENOMIC DNA]</scope>
    <source>
        <strain evidence="14">DD4a</strain>
    </source>
</reference>
<evidence type="ECO:0000313" key="13">
    <source>
        <dbReference type="EMBL" id="RIX30451.1"/>
    </source>
</evidence>
<evidence type="ECO:0000256" key="1">
    <source>
        <dbReference type="ARBA" id="ARBA00004146"/>
    </source>
</evidence>
<sequence length="205" mass="21004">MPASAAPARAAVTLSIFTIAYNVVEGVVALVAGAAAGAVSLVGFGLDSGIEVASAAVVLVRLLADLRGREPDERAERIALRLIAGTFFALAAYLLVDGVVALVSAERPDTSVVGIVLTALSIVVMPLLAAAKRRVGLRLGSALVVADAAETRLCALLSVSTFAGLLAFALLGWTWLDPVAGFVIAAFAVLEGREAWEGELVEEHA</sequence>
<dbReference type="PANTHER" id="PTHR31937:SF2">
    <property type="entry name" value="TRANSMEMBRANE PROTEIN 163"/>
    <property type="match status" value="1"/>
</dbReference>
<dbReference type="Gene3D" id="1.20.1510.10">
    <property type="entry name" value="Cation efflux protein transmembrane domain"/>
    <property type="match status" value="1"/>
</dbReference>
<dbReference type="AlphaFoldDB" id="A0A3A1U1R0"/>
<keyword evidence="5" id="KW-0967">Endosome</keyword>
<dbReference type="InterPro" id="IPR058533">
    <property type="entry name" value="Cation_efflux_TM"/>
</dbReference>
<dbReference type="GO" id="GO:0008324">
    <property type="term" value="F:monoatomic cation transmembrane transporter activity"/>
    <property type="evidence" value="ECO:0007669"/>
    <property type="project" value="InterPro"/>
</dbReference>
<evidence type="ECO:0000256" key="5">
    <source>
        <dbReference type="ARBA" id="ARBA00022753"/>
    </source>
</evidence>
<evidence type="ECO:0000313" key="14">
    <source>
        <dbReference type="Proteomes" id="UP000265742"/>
    </source>
</evidence>